<evidence type="ECO:0000313" key="3">
    <source>
        <dbReference type="EMBL" id="ELU18932.1"/>
    </source>
</evidence>
<reference evidence="5" key="1">
    <citation type="submission" date="2012-12" db="EMBL/GenBank/DDBJ databases">
        <authorList>
            <person name="Hellsten U."/>
            <person name="Grimwood J."/>
            <person name="Chapman J.A."/>
            <person name="Shapiro H."/>
            <person name="Aerts A."/>
            <person name="Otillar R.P."/>
            <person name="Terry A.Y."/>
            <person name="Boore J.L."/>
            <person name="Simakov O."/>
            <person name="Marletaz F."/>
            <person name="Cho S.-J."/>
            <person name="Edsinger-Gonzales E."/>
            <person name="Havlak P."/>
            <person name="Kuo D.-H."/>
            <person name="Larsson T."/>
            <person name="Lv J."/>
            <person name="Arendt D."/>
            <person name="Savage R."/>
            <person name="Osoegawa K."/>
            <person name="de Jong P."/>
            <person name="Lindberg D.R."/>
            <person name="Seaver E.C."/>
            <person name="Weisblat D.A."/>
            <person name="Putnam N.H."/>
            <person name="Grigoriev I.V."/>
            <person name="Rokhsar D.S."/>
        </authorList>
    </citation>
    <scope>NUCLEOTIDE SEQUENCE</scope>
    <source>
        <strain evidence="5">I ESC-2004</strain>
    </source>
</reference>
<gene>
    <name evidence="3" type="ORF">CAPTEDRAFT_226803</name>
</gene>
<evidence type="ECO:0000256" key="2">
    <source>
        <dbReference type="RuleBase" id="RU003909"/>
    </source>
</evidence>
<reference evidence="3 5" key="2">
    <citation type="journal article" date="2013" name="Nature">
        <title>Insights into bilaterian evolution from three spiralian genomes.</title>
        <authorList>
            <person name="Simakov O."/>
            <person name="Marletaz F."/>
            <person name="Cho S.J."/>
            <person name="Edsinger-Gonzales E."/>
            <person name="Havlak P."/>
            <person name="Hellsten U."/>
            <person name="Kuo D.H."/>
            <person name="Larsson T."/>
            <person name="Lv J."/>
            <person name="Arendt D."/>
            <person name="Savage R."/>
            <person name="Osoegawa K."/>
            <person name="de Jong P."/>
            <person name="Grimwood J."/>
            <person name="Chapman J.A."/>
            <person name="Shapiro H."/>
            <person name="Aerts A."/>
            <person name="Otillar R.P."/>
            <person name="Terry A.Y."/>
            <person name="Boore J.L."/>
            <person name="Grigoriev I.V."/>
            <person name="Lindberg D.R."/>
            <person name="Seaver E.C."/>
            <person name="Weisblat D.A."/>
            <person name="Putnam N.H."/>
            <person name="Rokhsar D.S."/>
        </authorList>
    </citation>
    <scope>NUCLEOTIDE SEQUENCE</scope>
    <source>
        <strain evidence="3 5">I ESC-2004</strain>
    </source>
</reference>
<dbReference type="HOGENOM" id="CLU_1344382_0_0_1"/>
<dbReference type="Pfam" id="PF00235">
    <property type="entry name" value="Profilin"/>
    <property type="match status" value="1"/>
</dbReference>
<dbReference type="GO" id="GO:0003779">
    <property type="term" value="F:actin binding"/>
    <property type="evidence" value="ECO:0007669"/>
    <property type="project" value="UniProtKB-KW"/>
</dbReference>
<dbReference type="InterPro" id="IPR036140">
    <property type="entry name" value="PFN_sf"/>
</dbReference>
<dbReference type="InterPro" id="IPR048278">
    <property type="entry name" value="PFN"/>
</dbReference>
<evidence type="ECO:0000313" key="4">
    <source>
        <dbReference type="EnsemblMetazoa" id="CapteP226803"/>
    </source>
</evidence>
<dbReference type="AlphaFoldDB" id="N1PB57"/>
<dbReference type="Proteomes" id="UP000014760">
    <property type="component" value="Unassembled WGS sequence"/>
</dbReference>
<reference evidence="4" key="3">
    <citation type="submission" date="2015-06" db="UniProtKB">
        <authorList>
            <consortium name="EnsemblMetazoa"/>
        </authorList>
    </citation>
    <scope>IDENTIFICATION</scope>
</reference>
<dbReference type="EnsemblMetazoa" id="CapteT226803">
    <property type="protein sequence ID" value="CapteP226803"/>
    <property type="gene ID" value="CapteG226803"/>
</dbReference>
<sequence length="204" mass="21806">MAEVGSEIDKGVAEPAPKKSSWFDSKLQALIAFVQSKKDHSVVNTTGEGEDQGDMGTCCSAQKQSNELSAKYSWEQKTLRDNLTKFDKTVSHAAIVSYSDGELRAVSPETFRPNRQGIKDILNALKGDVTGLAENGINLGGGTNLCTPGKLEEGAAIFGADTDGGGCTVFVTKETALIVVYARDPAPTNRLAREVADYMVENDK</sequence>
<dbReference type="InterPro" id="IPR005455">
    <property type="entry name" value="PFN_euk"/>
</dbReference>
<dbReference type="SMART" id="SM00392">
    <property type="entry name" value="PROF"/>
    <property type="match status" value="1"/>
</dbReference>
<dbReference type="SUPFAM" id="SSF55770">
    <property type="entry name" value="Profilin (actin-binding protein)"/>
    <property type="match status" value="1"/>
</dbReference>
<accession>N1PB57</accession>
<keyword evidence="5" id="KW-1185">Reference proteome</keyword>
<keyword evidence="2" id="KW-0009">Actin-binding</keyword>
<protein>
    <recommendedName>
        <fullName evidence="2">Profilin</fullName>
    </recommendedName>
</protein>
<dbReference type="EMBL" id="KB291798">
    <property type="protein sequence ID" value="ELU18932.1"/>
    <property type="molecule type" value="Genomic_DNA"/>
</dbReference>
<comment type="similarity">
    <text evidence="1 2">Belongs to the profilin family.</text>
</comment>
<dbReference type="EMBL" id="AMQN01000065">
    <property type="status" value="NOT_ANNOTATED_CDS"/>
    <property type="molecule type" value="Genomic_DNA"/>
</dbReference>
<proteinExistence type="inferred from homology"/>
<evidence type="ECO:0000256" key="1">
    <source>
        <dbReference type="ARBA" id="ARBA00010058"/>
    </source>
</evidence>
<organism evidence="3">
    <name type="scientific">Capitella teleta</name>
    <name type="common">Polychaete worm</name>
    <dbReference type="NCBI Taxonomy" id="283909"/>
    <lineage>
        <taxon>Eukaryota</taxon>
        <taxon>Metazoa</taxon>
        <taxon>Spiralia</taxon>
        <taxon>Lophotrochozoa</taxon>
        <taxon>Annelida</taxon>
        <taxon>Polychaeta</taxon>
        <taxon>Sedentaria</taxon>
        <taxon>Scolecida</taxon>
        <taxon>Capitellidae</taxon>
        <taxon>Capitella</taxon>
    </lineage>
</organism>
<evidence type="ECO:0000313" key="5">
    <source>
        <dbReference type="Proteomes" id="UP000014760"/>
    </source>
</evidence>
<dbReference type="Gene3D" id="3.30.450.30">
    <property type="entry name" value="Dynein light chain 2a, cytoplasmic"/>
    <property type="match status" value="1"/>
</dbReference>
<name>N1PB57_CAPTE</name>
<dbReference type="OrthoDB" id="6310284at2759"/>